<sequence length="240" mass="27570">MDLHRIFWGCVSCFLAVIACLICILKLICGILAKLVLILARWIYVQFSNPRVQSLQQDEVDYEEQKDVREDQGQWRFLQDINVLDVTKILQDRITVLMDFFGSQKEIRFHKMVIGNDTNCHKAFLSGLGINCREFSADQSDVIIAFVPIVSRAGTDIVAALEKIPENRPVVFVALHHTFDRNFVVPESRRNISRSNVLAVDCLFYEDKGLLECPRNTEALKATAKYLQDIRMNSKVSKRF</sequence>
<reference evidence="2" key="2">
    <citation type="submission" date="2025-08" db="UniProtKB">
        <authorList>
            <consortium name="RefSeq"/>
        </authorList>
    </citation>
    <scope>IDENTIFICATION</scope>
    <source>
        <tissue evidence="2">Blood</tissue>
    </source>
</reference>
<name>A0A2D0Q901_ICTPU</name>
<dbReference type="PROSITE" id="PS51257">
    <property type="entry name" value="PROKAR_LIPOPROTEIN"/>
    <property type="match status" value="1"/>
</dbReference>
<dbReference type="PANTHER" id="PTHR34488:SF1">
    <property type="entry name" value="SI:CH211-245H14.1-RELATED"/>
    <property type="match status" value="1"/>
</dbReference>
<dbReference type="KEGG" id="ipu:108259634"/>
<dbReference type="OrthoDB" id="8446971at2759"/>
<evidence type="ECO:0000313" key="1">
    <source>
        <dbReference type="Proteomes" id="UP000221080"/>
    </source>
</evidence>
<dbReference type="PANTHER" id="PTHR34488">
    <property type="entry name" value="SI:CH211-245H14.1-RELATED"/>
    <property type="match status" value="1"/>
</dbReference>
<dbReference type="RefSeq" id="XP_017314772.1">
    <property type="nucleotide sequence ID" value="XM_017459283.3"/>
</dbReference>
<organism evidence="1 2">
    <name type="scientific">Ictalurus punctatus</name>
    <name type="common">Channel catfish</name>
    <name type="synonym">Silurus punctatus</name>
    <dbReference type="NCBI Taxonomy" id="7998"/>
    <lineage>
        <taxon>Eukaryota</taxon>
        <taxon>Metazoa</taxon>
        <taxon>Chordata</taxon>
        <taxon>Craniata</taxon>
        <taxon>Vertebrata</taxon>
        <taxon>Euteleostomi</taxon>
        <taxon>Actinopterygii</taxon>
        <taxon>Neopterygii</taxon>
        <taxon>Teleostei</taxon>
        <taxon>Ostariophysi</taxon>
        <taxon>Siluriformes</taxon>
        <taxon>Ictaluridae</taxon>
        <taxon>Ictalurus</taxon>
    </lineage>
</organism>
<proteinExistence type="predicted"/>
<protein>
    <submittedName>
        <fullName evidence="2">Uncharacterized protein LOC108259634 isoform X1</fullName>
    </submittedName>
</protein>
<dbReference type="GeneID" id="108259634"/>
<dbReference type="AlphaFoldDB" id="A0A2D0Q901"/>
<keyword evidence="1" id="KW-1185">Reference proteome</keyword>
<dbReference type="Proteomes" id="UP000221080">
    <property type="component" value="Chromosome 27"/>
</dbReference>
<gene>
    <name evidence="2" type="primary">LOC108259634</name>
</gene>
<reference evidence="1" key="1">
    <citation type="journal article" date="2016" name="Nat. Commun.">
        <title>The channel catfish genome sequence provides insights into the evolution of scale formation in teleosts.</title>
        <authorList>
            <person name="Liu Z."/>
            <person name="Liu S."/>
            <person name="Yao J."/>
            <person name="Bao L."/>
            <person name="Zhang J."/>
            <person name="Li Y."/>
            <person name="Jiang C."/>
            <person name="Sun L."/>
            <person name="Wang R."/>
            <person name="Zhang Y."/>
            <person name="Zhou T."/>
            <person name="Zeng Q."/>
            <person name="Fu Q."/>
            <person name="Gao S."/>
            <person name="Li N."/>
            <person name="Koren S."/>
            <person name="Jiang Y."/>
            <person name="Zimin A."/>
            <person name="Xu P."/>
            <person name="Phillippy A.M."/>
            <person name="Geng X."/>
            <person name="Song L."/>
            <person name="Sun F."/>
            <person name="Li C."/>
            <person name="Wang X."/>
            <person name="Chen A."/>
            <person name="Jin Y."/>
            <person name="Yuan Z."/>
            <person name="Yang Y."/>
            <person name="Tan S."/>
            <person name="Peatman E."/>
            <person name="Lu J."/>
            <person name="Qin Z."/>
            <person name="Dunham R."/>
            <person name="Li Z."/>
            <person name="Sonstegard T."/>
            <person name="Feng J."/>
            <person name="Danzmann R.G."/>
            <person name="Schroeder S."/>
            <person name="Scheffler B."/>
            <person name="Duke M.V."/>
            <person name="Ballard L."/>
            <person name="Kucuktas H."/>
            <person name="Kaltenboeck L."/>
            <person name="Liu H."/>
            <person name="Armbruster J."/>
            <person name="Xie Y."/>
            <person name="Kirby M.L."/>
            <person name="Tian Y."/>
            <person name="Flanagan M.E."/>
            <person name="Mu W."/>
            <person name="Waldbieser G.C."/>
        </authorList>
    </citation>
    <scope>NUCLEOTIDE SEQUENCE [LARGE SCALE GENOMIC DNA]</scope>
    <source>
        <strain evidence="1">SDA103</strain>
    </source>
</reference>
<accession>A0A2D0Q901</accession>
<evidence type="ECO:0000313" key="2">
    <source>
        <dbReference type="RefSeq" id="XP_017314772.1"/>
    </source>
</evidence>